<dbReference type="Pfam" id="PF02894">
    <property type="entry name" value="GFO_IDH_MocA_C"/>
    <property type="match status" value="1"/>
</dbReference>
<dbReference type="Gene3D" id="3.40.50.720">
    <property type="entry name" value="NAD(P)-binding Rossmann-like Domain"/>
    <property type="match status" value="1"/>
</dbReference>
<dbReference type="STRING" id="1182542.W9XLL7"/>
<evidence type="ECO:0000313" key="4">
    <source>
        <dbReference type="Proteomes" id="UP000019478"/>
    </source>
</evidence>
<keyword evidence="4" id="KW-1185">Reference proteome</keyword>
<dbReference type="HOGENOM" id="CLU_023194_1_1_1"/>
<dbReference type="EMBL" id="AMGY01000009">
    <property type="protein sequence ID" value="EXJ77841.1"/>
    <property type="molecule type" value="Genomic_DNA"/>
</dbReference>
<feature type="domain" description="Gfo/Idh/MocA-like oxidoreductase N-terminal" evidence="1">
    <location>
        <begin position="8"/>
        <end position="127"/>
    </location>
</feature>
<evidence type="ECO:0008006" key="5">
    <source>
        <dbReference type="Google" id="ProtNLM"/>
    </source>
</evidence>
<dbReference type="eggNOG" id="ENOG502RYAS">
    <property type="taxonomic scope" value="Eukaryota"/>
</dbReference>
<dbReference type="InterPro" id="IPR051450">
    <property type="entry name" value="Gfo/Idh/MocA_Oxidoreductases"/>
</dbReference>
<dbReference type="SUPFAM" id="SSF51735">
    <property type="entry name" value="NAD(P)-binding Rossmann-fold domains"/>
    <property type="match status" value="1"/>
</dbReference>
<dbReference type="GO" id="GO:0000166">
    <property type="term" value="F:nucleotide binding"/>
    <property type="evidence" value="ECO:0007669"/>
    <property type="project" value="InterPro"/>
</dbReference>
<gene>
    <name evidence="3" type="ORF">A1O3_09000</name>
</gene>
<dbReference type="Pfam" id="PF01408">
    <property type="entry name" value="GFO_IDH_MocA"/>
    <property type="match status" value="1"/>
</dbReference>
<dbReference type="PANTHER" id="PTHR43377:SF1">
    <property type="entry name" value="BILIVERDIN REDUCTASE A"/>
    <property type="match status" value="1"/>
</dbReference>
<dbReference type="SUPFAM" id="SSF55347">
    <property type="entry name" value="Glyceraldehyde-3-phosphate dehydrogenase-like, C-terminal domain"/>
    <property type="match status" value="1"/>
</dbReference>
<dbReference type="Proteomes" id="UP000019478">
    <property type="component" value="Unassembled WGS sequence"/>
</dbReference>
<evidence type="ECO:0000259" key="1">
    <source>
        <dbReference type="Pfam" id="PF01408"/>
    </source>
</evidence>
<dbReference type="OrthoDB" id="64915at2759"/>
<evidence type="ECO:0000259" key="2">
    <source>
        <dbReference type="Pfam" id="PF02894"/>
    </source>
</evidence>
<accession>W9XLL7</accession>
<dbReference type="PANTHER" id="PTHR43377">
    <property type="entry name" value="BILIVERDIN REDUCTASE A"/>
    <property type="match status" value="1"/>
</dbReference>
<feature type="domain" description="Gfo/Idh/MocA-like oxidoreductase C-terminal" evidence="2">
    <location>
        <begin position="139"/>
        <end position="363"/>
    </location>
</feature>
<dbReference type="InterPro" id="IPR004104">
    <property type="entry name" value="Gfo/Idh/MocA-like_OxRdtase_C"/>
</dbReference>
<dbReference type="InterPro" id="IPR036291">
    <property type="entry name" value="NAD(P)-bd_dom_sf"/>
</dbReference>
<reference evidence="3 4" key="1">
    <citation type="submission" date="2013-03" db="EMBL/GenBank/DDBJ databases">
        <title>The Genome Sequence of Capronia epimyces CBS 606.96.</title>
        <authorList>
            <consortium name="The Broad Institute Genomics Platform"/>
            <person name="Cuomo C."/>
            <person name="de Hoog S."/>
            <person name="Gorbushina A."/>
            <person name="Walker B."/>
            <person name="Young S.K."/>
            <person name="Zeng Q."/>
            <person name="Gargeya S."/>
            <person name="Fitzgerald M."/>
            <person name="Haas B."/>
            <person name="Abouelleil A."/>
            <person name="Allen A.W."/>
            <person name="Alvarado L."/>
            <person name="Arachchi H.M."/>
            <person name="Berlin A.M."/>
            <person name="Chapman S.B."/>
            <person name="Gainer-Dewar J."/>
            <person name="Goldberg J."/>
            <person name="Griggs A."/>
            <person name="Gujja S."/>
            <person name="Hansen M."/>
            <person name="Howarth C."/>
            <person name="Imamovic A."/>
            <person name="Ireland A."/>
            <person name="Larimer J."/>
            <person name="McCowan C."/>
            <person name="Murphy C."/>
            <person name="Pearson M."/>
            <person name="Poon T.W."/>
            <person name="Priest M."/>
            <person name="Roberts A."/>
            <person name="Saif S."/>
            <person name="Shea T."/>
            <person name="Sisk P."/>
            <person name="Sykes S."/>
            <person name="Wortman J."/>
            <person name="Nusbaum C."/>
            <person name="Birren B."/>
        </authorList>
    </citation>
    <scope>NUCLEOTIDE SEQUENCE [LARGE SCALE GENOMIC DNA]</scope>
    <source>
        <strain evidence="3 4">CBS 606.96</strain>
    </source>
</reference>
<sequence>MAVSTPIDIAIVGFSGAIGKRHTAEVLSNPSTNLVALVDPSPAGPEIAASHSIQYFSSVQELLSSTNRKPAAAIVCTTNHTHVAVAKELATAGIHILLEKPLSSSTTEGLELVRFVREKDVRLLVGHHRRFNRHIIATKRAVEEGLLGQITAVSALWANFKPADYFNSDPALAWRSSKSRGGGVAVINLVHEIDLLQYFFGPIVRVHAEKTVPRREKNEVPEAVEEHDRAEEGAALILCFRSGIVGTFLLSDHVVSPYNYEATTRENPIPLADLADEQVDVYRILGTEGSLSVPDMVRWSYGAGRKKGWQTELQKERLPVDDDARPPFQRQLDHFVQVIRENAQPRCSPTEALRAVLVCETISRALDAPGGTLEVPDVGI</sequence>
<organism evidence="3 4">
    <name type="scientific">Capronia epimyces CBS 606.96</name>
    <dbReference type="NCBI Taxonomy" id="1182542"/>
    <lineage>
        <taxon>Eukaryota</taxon>
        <taxon>Fungi</taxon>
        <taxon>Dikarya</taxon>
        <taxon>Ascomycota</taxon>
        <taxon>Pezizomycotina</taxon>
        <taxon>Eurotiomycetes</taxon>
        <taxon>Chaetothyriomycetidae</taxon>
        <taxon>Chaetothyriales</taxon>
        <taxon>Herpotrichiellaceae</taxon>
        <taxon>Capronia</taxon>
    </lineage>
</organism>
<comment type="caution">
    <text evidence="3">The sequence shown here is derived from an EMBL/GenBank/DDBJ whole genome shotgun (WGS) entry which is preliminary data.</text>
</comment>
<evidence type="ECO:0000313" key="3">
    <source>
        <dbReference type="EMBL" id="EXJ77841.1"/>
    </source>
</evidence>
<dbReference type="InterPro" id="IPR000683">
    <property type="entry name" value="Gfo/Idh/MocA-like_OxRdtase_N"/>
</dbReference>
<name>W9XLL7_9EURO</name>
<dbReference type="GeneID" id="19173086"/>
<dbReference type="AlphaFoldDB" id="W9XLL7"/>
<proteinExistence type="predicted"/>
<protein>
    <recommendedName>
        <fullName evidence="5">Oxidoreductase</fullName>
    </recommendedName>
</protein>
<dbReference type="RefSeq" id="XP_007737286.1">
    <property type="nucleotide sequence ID" value="XM_007739096.1"/>
</dbReference>
<dbReference type="Gene3D" id="3.30.360.10">
    <property type="entry name" value="Dihydrodipicolinate Reductase, domain 2"/>
    <property type="match status" value="1"/>
</dbReference>